<dbReference type="AlphaFoldDB" id="F3PN90"/>
<organism evidence="2 3">
    <name type="scientific">Bacteroides fluxus YIT 12057</name>
    <dbReference type="NCBI Taxonomy" id="763034"/>
    <lineage>
        <taxon>Bacteria</taxon>
        <taxon>Pseudomonadati</taxon>
        <taxon>Bacteroidota</taxon>
        <taxon>Bacteroidia</taxon>
        <taxon>Bacteroidales</taxon>
        <taxon>Bacteroidaceae</taxon>
        <taxon>Bacteroides</taxon>
    </lineage>
</organism>
<keyword evidence="3" id="KW-1185">Reference proteome</keyword>
<name>F3PN90_9BACE</name>
<feature type="transmembrane region" description="Helical" evidence="1">
    <location>
        <begin position="12"/>
        <end position="31"/>
    </location>
</feature>
<protein>
    <submittedName>
        <fullName evidence="2">Uncharacterized protein</fullName>
    </submittedName>
</protein>
<gene>
    <name evidence="2" type="ORF">HMPREF9446_00176</name>
</gene>
<keyword evidence="1" id="KW-0812">Transmembrane</keyword>
<comment type="caution">
    <text evidence="2">The sequence shown here is derived from an EMBL/GenBank/DDBJ whole genome shotgun (WGS) entry which is preliminary data.</text>
</comment>
<proteinExistence type="predicted"/>
<evidence type="ECO:0000313" key="2">
    <source>
        <dbReference type="EMBL" id="EGF59629.1"/>
    </source>
</evidence>
<dbReference type="EMBL" id="AFBN01000005">
    <property type="protein sequence ID" value="EGF59629.1"/>
    <property type="molecule type" value="Genomic_DNA"/>
</dbReference>
<evidence type="ECO:0000313" key="3">
    <source>
        <dbReference type="Proteomes" id="UP000003416"/>
    </source>
</evidence>
<dbReference type="HOGENOM" id="CLU_3265659_0_0_10"/>
<keyword evidence="1" id="KW-1133">Transmembrane helix</keyword>
<dbReference type="STRING" id="763034.HMPREF9446_00176"/>
<keyword evidence="1" id="KW-0472">Membrane</keyword>
<accession>F3PN90</accession>
<reference evidence="2 3" key="1">
    <citation type="submission" date="2011-02" db="EMBL/GenBank/DDBJ databases">
        <authorList>
            <person name="Weinstock G."/>
            <person name="Sodergren E."/>
            <person name="Clifton S."/>
            <person name="Fulton L."/>
            <person name="Fulton B."/>
            <person name="Courtney L."/>
            <person name="Fronick C."/>
            <person name="Harrison M."/>
            <person name="Strong C."/>
            <person name="Farmer C."/>
            <person name="Delahaunty K."/>
            <person name="Markovic C."/>
            <person name="Hall O."/>
            <person name="Minx P."/>
            <person name="Tomlinson C."/>
            <person name="Mitreva M."/>
            <person name="Hou S."/>
            <person name="Chen J."/>
            <person name="Wollam A."/>
            <person name="Pepin K.H."/>
            <person name="Johnson M."/>
            <person name="Bhonagiri V."/>
            <person name="Zhang X."/>
            <person name="Suruliraj S."/>
            <person name="Warren W."/>
            <person name="Chinwalla A."/>
            <person name="Mardis E.R."/>
            <person name="Wilson R.K."/>
        </authorList>
    </citation>
    <scope>NUCLEOTIDE SEQUENCE [LARGE SCALE GENOMIC DNA]</scope>
    <source>
        <strain evidence="2 3">YIT 12057</strain>
    </source>
</reference>
<dbReference type="Proteomes" id="UP000003416">
    <property type="component" value="Unassembled WGS sequence"/>
</dbReference>
<sequence length="41" mass="4771">MNFSQKTASTRLFSLFMPVYILTFASLINEMRIKKNVGLKM</sequence>
<evidence type="ECO:0000256" key="1">
    <source>
        <dbReference type="SAM" id="Phobius"/>
    </source>
</evidence>